<feature type="region of interest" description="Disordered" evidence="1">
    <location>
        <begin position="114"/>
        <end position="138"/>
    </location>
</feature>
<proteinExistence type="predicted"/>
<sequence length="138" mass="14790">MFVFNRDFDPQNIANVSPPPYNQQGMQYPPNYQQAPPGYQYPMQGQPGYPGAPGYPAQGYPGHPGHGSGYPASPPTPGIADMACCASCMACLSCLLCSCCQNLMGGGMGHNGDHYNDESQGEEHADVEPPHTTHDDER</sequence>
<feature type="region of interest" description="Disordered" evidence="1">
    <location>
        <begin position="35"/>
        <end position="73"/>
    </location>
</feature>
<protein>
    <submittedName>
        <fullName evidence="2">Uncharacterized protein</fullName>
    </submittedName>
</protein>
<reference evidence="2" key="1">
    <citation type="submission" date="2021-02" db="EMBL/GenBank/DDBJ databases">
        <authorList>
            <person name="Steward A R."/>
        </authorList>
    </citation>
    <scope>NUCLEOTIDE SEQUENCE</scope>
</reference>
<feature type="compositionally biased region" description="Low complexity" evidence="1">
    <location>
        <begin position="35"/>
        <end position="61"/>
    </location>
</feature>
<evidence type="ECO:0000313" key="3">
    <source>
        <dbReference type="Proteomes" id="UP000663880"/>
    </source>
</evidence>
<dbReference type="EMBL" id="CAJOBZ010000070">
    <property type="protein sequence ID" value="CAF4945699.1"/>
    <property type="molecule type" value="Genomic_DNA"/>
</dbReference>
<evidence type="ECO:0000256" key="1">
    <source>
        <dbReference type="SAM" id="MobiDB-lite"/>
    </source>
</evidence>
<comment type="caution">
    <text evidence="2">The sequence shown here is derived from an EMBL/GenBank/DDBJ whole genome shotgun (WGS) entry which is preliminary data.</text>
</comment>
<keyword evidence="3" id="KW-1185">Reference proteome</keyword>
<evidence type="ECO:0000313" key="2">
    <source>
        <dbReference type="EMBL" id="CAF4945699.1"/>
    </source>
</evidence>
<dbReference type="Proteomes" id="UP000663880">
    <property type="component" value="Unassembled WGS sequence"/>
</dbReference>
<organism evidence="2 3">
    <name type="scientific">Pieris macdunnoughi</name>
    <dbReference type="NCBI Taxonomy" id="345717"/>
    <lineage>
        <taxon>Eukaryota</taxon>
        <taxon>Metazoa</taxon>
        <taxon>Ecdysozoa</taxon>
        <taxon>Arthropoda</taxon>
        <taxon>Hexapoda</taxon>
        <taxon>Insecta</taxon>
        <taxon>Pterygota</taxon>
        <taxon>Neoptera</taxon>
        <taxon>Endopterygota</taxon>
        <taxon>Lepidoptera</taxon>
        <taxon>Glossata</taxon>
        <taxon>Ditrysia</taxon>
        <taxon>Papilionoidea</taxon>
        <taxon>Pieridae</taxon>
        <taxon>Pierinae</taxon>
        <taxon>Pieris</taxon>
    </lineage>
</organism>
<dbReference type="AlphaFoldDB" id="A0A821XR25"/>
<gene>
    <name evidence="2" type="ORF">PMACD_LOCUS15150</name>
</gene>
<accession>A0A821XR25</accession>
<name>A0A821XR25_9NEOP</name>